<feature type="region of interest" description="Disordered" evidence="1">
    <location>
        <begin position="1"/>
        <end position="56"/>
    </location>
</feature>
<reference evidence="2" key="1">
    <citation type="journal article" date="2021" name="Nat. Commun.">
        <title>Genetic determinants of endophytism in the Arabidopsis root mycobiome.</title>
        <authorList>
            <person name="Mesny F."/>
            <person name="Miyauchi S."/>
            <person name="Thiergart T."/>
            <person name="Pickel B."/>
            <person name="Atanasova L."/>
            <person name="Karlsson M."/>
            <person name="Huettel B."/>
            <person name="Barry K.W."/>
            <person name="Haridas S."/>
            <person name="Chen C."/>
            <person name="Bauer D."/>
            <person name="Andreopoulos W."/>
            <person name="Pangilinan J."/>
            <person name="LaButti K."/>
            <person name="Riley R."/>
            <person name="Lipzen A."/>
            <person name="Clum A."/>
            <person name="Drula E."/>
            <person name="Henrissat B."/>
            <person name="Kohler A."/>
            <person name="Grigoriev I.V."/>
            <person name="Martin F.M."/>
            <person name="Hacquard S."/>
        </authorList>
    </citation>
    <scope>NUCLEOTIDE SEQUENCE</scope>
    <source>
        <strain evidence="2">MPI-SDFR-AT-0117</strain>
    </source>
</reference>
<dbReference type="EMBL" id="JAGSXJ010000020">
    <property type="protein sequence ID" value="KAH6679859.1"/>
    <property type="molecule type" value="Genomic_DNA"/>
</dbReference>
<name>A0A9P9A7Q2_9PEZI</name>
<feature type="region of interest" description="Disordered" evidence="1">
    <location>
        <begin position="244"/>
        <end position="281"/>
    </location>
</feature>
<evidence type="ECO:0000313" key="2">
    <source>
        <dbReference type="EMBL" id="KAH6679859.1"/>
    </source>
</evidence>
<organism evidence="2 3">
    <name type="scientific">Plectosphaerella plurivora</name>
    <dbReference type="NCBI Taxonomy" id="936078"/>
    <lineage>
        <taxon>Eukaryota</taxon>
        <taxon>Fungi</taxon>
        <taxon>Dikarya</taxon>
        <taxon>Ascomycota</taxon>
        <taxon>Pezizomycotina</taxon>
        <taxon>Sordariomycetes</taxon>
        <taxon>Hypocreomycetidae</taxon>
        <taxon>Glomerellales</taxon>
        <taxon>Plectosphaerellaceae</taxon>
        <taxon>Plectosphaerella</taxon>
    </lineage>
</organism>
<gene>
    <name evidence="2" type="ORF">F5X68DRAFT_32925</name>
</gene>
<proteinExistence type="predicted"/>
<protein>
    <submittedName>
        <fullName evidence="2">Uncharacterized protein</fullName>
    </submittedName>
</protein>
<dbReference type="OrthoDB" id="10483425at2759"/>
<evidence type="ECO:0000256" key="1">
    <source>
        <dbReference type="SAM" id="MobiDB-lite"/>
    </source>
</evidence>
<keyword evidence="3" id="KW-1185">Reference proteome</keyword>
<accession>A0A9P9A7Q2</accession>
<dbReference type="AlphaFoldDB" id="A0A9P9A7Q2"/>
<comment type="caution">
    <text evidence="2">The sequence shown here is derived from an EMBL/GenBank/DDBJ whole genome shotgun (WGS) entry which is preliminary data.</text>
</comment>
<sequence>MQETACMPQRPARPPARPTRTSKASQLDPTRLDNPTLCSPSTPPVPVAPRTSRRTTDTRHACIENLSWGALARTGRVCTKYLTLISTQLVVVCCMLLSRLRPHRPSARLTRPPSLVVWYLLQQFDPTDSAAVGVNVQCPTALVRAIRTRPPDNNTGRTRMNPVVPASYWSRKDLGLPSSHLSQRTAPPETLFLHACPHLRSSIPPSIHLARQYGSPLLRGKIRSSATALQPLASAPSMGRRISAMAGQKRWSAAPPSVRRSGPTHTTHPRTHGREPSLVARRPSRRNTLVCWMSVRSKNIFG</sequence>
<dbReference type="Proteomes" id="UP000770015">
    <property type="component" value="Unassembled WGS sequence"/>
</dbReference>
<evidence type="ECO:0000313" key="3">
    <source>
        <dbReference type="Proteomes" id="UP000770015"/>
    </source>
</evidence>